<protein>
    <recommendedName>
        <fullName evidence="2">FecR protein domain-containing protein</fullName>
    </recommendedName>
</protein>
<sequence>MLCLYSGKLFAGAAKVDFTVGEVAAIQADGVRKPLARGMEVSAGETIDTGSGRAQLRFTDGAMVSLQPQTQFRIDAYEFKGQPDGSEKGFFRLLKGAMRTITGAIGKADRTAYRLDTAVATIGIRGTEYAVAYGNSITVTTNSGLVEVCNAAGCLLVEAGQSAYVPDANTLPAFTRRNALDPLLAPPAPVPSGFSTGDNPGAIPQPHSPQSPPPYQPPYTGG</sequence>
<evidence type="ECO:0000256" key="1">
    <source>
        <dbReference type="SAM" id="MobiDB-lite"/>
    </source>
</evidence>
<dbReference type="Pfam" id="PF04773">
    <property type="entry name" value="FecR"/>
    <property type="match status" value="1"/>
</dbReference>
<dbReference type="EMBL" id="AP021857">
    <property type="protein sequence ID" value="BBO19731.1"/>
    <property type="molecule type" value="Genomic_DNA"/>
</dbReference>
<feature type="compositionally biased region" description="Pro residues" evidence="1">
    <location>
        <begin position="206"/>
        <end position="222"/>
    </location>
</feature>
<dbReference type="Gene3D" id="2.60.120.1440">
    <property type="match status" value="1"/>
</dbReference>
<dbReference type="KEGG" id="ddz:DSYM_04300"/>
<evidence type="ECO:0000313" key="4">
    <source>
        <dbReference type="Proteomes" id="UP000662914"/>
    </source>
</evidence>
<reference evidence="3" key="1">
    <citation type="journal article" name="DNA Res.">
        <title>The physiological potential of anammox bacteria as revealed by their core genome structure.</title>
        <authorList>
            <person name="Okubo T."/>
            <person name="Toyoda A."/>
            <person name="Fukuhara K."/>
            <person name="Uchiyama I."/>
            <person name="Harigaya Y."/>
            <person name="Kuroiwa M."/>
            <person name="Suzuki T."/>
            <person name="Murakami Y."/>
            <person name="Suwa Y."/>
            <person name="Takami H."/>
        </authorList>
    </citation>
    <scope>NUCLEOTIDE SEQUENCE</scope>
    <source>
        <strain evidence="3">317325-3</strain>
    </source>
</reference>
<dbReference type="Proteomes" id="UP000662914">
    <property type="component" value="Chromosome"/>
</dbReference>
<organism evidence="3 4">
    <name type="scientific">Candidatus Desulfobacillus denitrificans</name>
    <dbReference type="NCBI Taxonomy" id="2608985"/>
    <lineage>
        <taxon>Bacteria</taxon>
        <taxon>Pseudomonadati</taxon>
        <taxon>Pseudomonadota</taxon>
        <taxon>Betaproteobacteria</taxon>
        <taxon>Candidatus Desulfobacillus</taxon>
    </lineage>
</organism>
<dbReference type="PANTHER" id="PTHR38731">
    <property type="entry name" value="LIPL45-RELATED LIPOPROTEIN-RELATED"/>
    <property type="match status" value="1"/>
</dbReference>
<feature type="domain" description="FecR protein" evidence="2">
    <location>
        <begin position="46"/>
        <end position="147"/>
    </location>
</feature>
<gene>
    <name evidence="3" type="ORF">DSYM_04300</name>
</gene>
<proteinExistence type="predicted"/>
<dbReference type="InterPro" id="IPR006860">
    <property type="entry name" value="FecR"/>
</dbReference>
<evidence type="ECO:0000259" key="2">
    <source>
        <dbReference type="Pfam" id="PF04773"/>
    </source>
</evidence>
<evidence type="ECO:0000313" key="3">
    <source>
        <dbReference type="EMBL" id="BBO19731.1"/>
    </source>
</evidence>
<name>A0A809S2E9_9PROT</name>
<dbReference type="AlphaFoldDB" id="A0A809S2E9"/>
<accession>A0A809S2E9</accession>
<feature type="region of interest" description="Disordered" evidence="1">
    <location>
        <begin position="182"/>
        <end position="222"/>
    </location>
</feature>